<name>A0A2A2M5E8_9BILA</name>
<accession>A0A2A2M5E8</accession>
<proteinExistence type="predicted"/>
<gene>
    <name evidence="2" type="ORF">WR25_09232</name>
</gene>
<evidence type="ECO:0000256" key="1">
    <source>
        <dbReference type="SAM" id="MobiDB-lite"/>
    </source>
</evidence>
<organism evidence="2 3">
    <name type="scientific">Diploscapter pachys</name>
    <dbReference type="NCBI Taxonomy" id="2018661"/>
    <lineage>
        <taxon>Eukaryota</taxon>
        <taxon>Metazoa</taxon>
        <taxon>Ecdysozoa</taxon>
        <taxon>Nematoda</taxon>
        <taxon>Chromadorea</taxon>
        <taxon>Rhabditida</taxon>
        <taxon>Rhabditina</taxon>
        <taxon>Rhabditomorpha</taxon>
        <taxon>Rhabditoidea</taxon>
        <taxon>Rhabditidae</taxon>
        <taxon>Diploscapter</taxon>
    </lineage>
</organism>
<evidence type="ECO:0000313" key="3">
    <source>
        <dbReference type="Proteomes" id="UP000218231"/>
    </source>
</evidence>
<keyword evidence="3" id="KW-1185">Reference proteome</keyword>
<dbReference type="AlphaFoldDB" id="A0A2A2M5E8"/>
<reference evidence="2 3" key="1">
    <citation type="journal article" date="2017" name="Curr. Biol.">
        <title>Genome architecture and evolution of a unichromosomal asexual nematode.</title>
        <authorList>
            <person name="Fradin H."/>
            <person name="Zegar C."/>
            <person name="Gutwein M."/>
            <person name="Lucas J."/>
            <person name="Kovtun M."/>
            <person name="Corcoran D."/>
            <person name="Baugh L.R."/>
            <person name="Kiontke K."/>
            <person name="Gunsalus K."/>
            <person name="Fitch D.H."/>
            <person name="Piano F."/>
        </authorList>
    </citation>
    <scope>NUCLEOTIDE SEQUENCE [LARGE SCALE GENOMIC DNA]</scope>
    <source>
        <strain evidence="2">PF1309</strain>
    </source>
</reference>
<feature type="region of interest" description="Disordered" evidence="1">
    <location>
        <begin position="42"/>
        <end position="77"/>
    </location>
</feature>
<dbReference type="EMBL" id="LIAE01004769">
    <property type="protein sequence ID" value="PAV93674.1"/>
    <property type="molecule type" value="Genomic_DNA"/>
</dbReference>
<dbReference type="Proteomes" id="UP000218231">
    <property type="component" value="Unassembled WGS sequence"/>
</dbReference>
<evidence type="ECO:0000313" key="2">
    <source>
        <dbReference type="EMBL" id="PAV93674.1"/>
    </source>
</evidence>
<comment type="caution">
    <text evidence="2">The sequence shown here is derived from an EMBL/GenBank/DDBJ whole genome shotgun (WGS) entry which is preliminary data.</text>
</comment>
<protein>
    <submittedName>
        <fullName evidence="2">Uncharacterized protein</fullName>
    </submittedName>
</protein>
<feature type="compositionally biased region" description="Polar residues" evidence="1">
    <location>
        <begin position="42"/>
        <end position="53"/>
    </location>
</feature>
<sequence>MPTAPSTSAQGATVSAPCSSICGCNRLATGWLALPKPRITITSSAATSQNRNTPVAAPPASTGGMNSIEASTVRKVA</sequence>